<dbReference type="EMBL" id="JAINUF010000016">
    <property type="protein sequence ID" value="KAJ8339733.1"/>
    <property type="molecule type" value="Genomic_DNA"/>
</dbReference>
<organism evidence="2 3">
    <name type="scientific">Synaphobranchus kaupii</name>
    <name type="common">Kaup's arrowtooth eel</name>
    <dbReference type="NCBI Taxonomy" id="118154"/>
    <lineage>
        <taxon>Eukaryota</taxon>
        <taxon>Metazoa</taxon>
        <taxon>Chordata</taxon>
        <taxon>Craniata</taxon>
        <taxon>Vertebrata</taxon>
        <taxon>Euteleostomi</taxon>
        <taxon>Actinopterygii</taxon>
        <taxon>Neopterygii</taxon>
        <taxon>Teleostei</taxon>
        <taxon>Anguilliformes</taxon>
        <taxon>Synaphobranchidae</taxon>
        <taxon>Synaphobranchus</taxon>
    </lineage>
</organism>
<sequence length="91" mass="10585">MLNSWRRPFRNDANNPTRGRTPSLVRHALSRRPIRLLYRRECQRTGSKDDGVSSFRERDLPQSVKVCYPRGRRLTAGLAVQSVWFPIFCPG</sequence>
<protein>
    <submittedName>
        <fullName evidence="2">Uncharacterized protein</fullName>
    </submittedName>
</protein>
<reference evidence="2" key="1">
    <citation type="journal article" date="2023" name="Science">
        <title>Genome structures resolve the early diversification of teleost fishes.</title>
        <authorList>
            <person name="Parey E."/>
            <person name="Louis A."/>
            <person name="Montfort J."/>
            <person name="Bouchez O."/>
            <person name="Roques C."/>
            <person name="Iampietro C."/>
            <person name="Lluch J."/>
            <person name="Castinel A."/>
            <person name="Donnadieu C."/>
            <person name="Desvignes T."/>
            <person name="Floi Bucao C."/>
            <person name="Jouanno E."/>
            <person name="Wen M."/>
            <person name="Mejri S."/>
            <person name="Dirks R."/>
            <person name="Jansen H."/>
            <person name="Henkel C."/>
            <person name="Chen W.J."/>
            <person name="Zahm M."/>
            <person name="Cabau C."/>
            <person name="Klopp C."/>
            <person name="Thompson A.W."/>
            <person name="Robinson-Rechavi M."/>
            <person name="Braasch I."/>
            <person name="Lecointre G."/>
            <person name="Bobe J."/>
            <person name="Postlethwait J.H."/>
            <person name="Berthelot C."/>
            <person name="Roest Crollius H."/>
            <person name="Guiguen Y."/>
        </authorList>
    </citation>
    <scope>NUCLEOTIDE SEQUENCE</scope>
    <source>
        <strain evidence="2">WJC10195</strain>
    </source>
</reference>
<feature type="region of interest" description="Disordered" evidence="1">
    <location>
        <begin position="1"/>
        <end position="22"/>
    </location>
</feature>
<evidence type="ECO:0000313" key="2">
    <source>
        <dbReference type="EMBL" id="KAJ8339733.1"/>
    </source>
</evidence>
<proteinExistence type="predicted"/>
<gene>
    <name evidence="2" type="ORF">SKAU_G00343660</name>
</gene>
<evidence type="ECO:0000313" key="3">
    <source>
        <dbReference type="Proteomes" id="UP001152622"/>
    </source>
</evidence>
<evidence type="ECO:0000256" key="1">
    <source>
        <dbReference type="SAM" id="MobiDB-lite"/>
    </source>
</evidence>
<keyword evidence="3" id="KW-1185">Reference proteome</keyword>
<dbReference type="AlphaFoldDB" id="A0A9Q1IFC1"/>
<comment type="caution">
    <text evidence="2">The sequence shown here is derived from an EMBL/GenBank/DDBJ whole genome shotgun (WGS) entry which is preliminary data.</text>
</comment>
<accession>A0A9Q1IFC1</accession>
<name>A0A9Q1IFC1_SYNKA</name>
<dbReference type="Proteomes" id="UP001152622">
    <property type="component" value="Chromosome 16"/>
</dbReference>